<evidence type="ECO:0000313" key="4">
    <source>
        <dbReference type="Proteomes" id="UP000044841"/>
    </source>
</evidence>
<accession>A0A0K6FWW4</accession>
<organism evidence="3 4">
    <name type="scientific">Rhizoctonia solani</name>
    <dbReference type="NCBI Taxonomy" id="456999"/>
    <lineage>
        <taxon>Eukaryota</taxon>
        <taxon>Fungi</taxon>
        <taxon>Dikarya</taxon>
        <taxon>Basidiomycota</taxon>
        <taxon>Agaricomycotina</taxon>
        <taxon>Agaricomycetes</taxon>
        <taxon>Cantharellales</taxon>
        <taxon>Ceratobasidiaceae</taxon>
        <taxon>Rhizoctonia</taxon>
    </lineage>
</organism>
<dbReference type="GO" id="GO:0005525">
    <property type="term" value="F:GTP binding"/>
    <property type="evidence" value="ECO:0007669"/>
    <property type="project" value="InterPro"/>
</dbReference>
<name>A0A0K6FWW4_9AGAM</name>
<keyword evidence="4" id="KW-1185">Reference proteome</keyword>
<dbReference type="Pfam" id="PF01926">
    <property type="entry name" value="MMR_HSR1"/>
    <property type="match status" value="1"/>
</dbReference>
<evidence type="ECO:0000259" key="2">
    <source>
        <dbReference type="Pfam" id="PF01926"/>
    </source>
</evidence>
<dbReference type="Proteomes" id="UP000044841">
    <property type="component" value="Unassembled WGS sequence"/>
</dbReference>
<evidence type="ECO:0000313" key="3">
    <source>
        <dbReference type="EMBL" id="CUA70608.1"/>
    </source>
</evidence>
<protein>
    <recommendedName>
        <fullName evidence="2">G domain-containing protein</fullName>
    </recommendedName>
</protein>
<dbReference type="AlphaFoldDB" id="A0A0K6FWW4"/>
<dbReference type="Gene3D" id="3.40.50.300">
    <property type="entry name" value="P-loop containing nucleotide triphosphate hydrolases"/>
    <property type="match status" value="1"/>
</dbReference>
<reference evidence="3 4" key="1">
    <citation type="submission" date="2015-07" db="EMBL/GenBank/DDBJ databases">
        <authorList>
            <person name="Noorani M."/>
        </authorList>
    </citation>
    <scope>NUCLEOTIDE SEQUENCE [LARGE SCALE GENOMIC DNA]</scope>
    <source>
        <strain evidence="3">BBA 69670</strain>
    </source>
</reference>
<dbReference type="EMBL" id="CYGV01001189">
    <property type="protein sequence ID" value="CUA70608.1"/>
    <property type="molecule type" value="Genomic_DNA"/>
</dbReference>
<evidence type="ECO:0000256" key="1">
    <source>
        <dbReference type="SAM" id="Coils"/>
    </source>
</evidence>
<dbReference type="SUPFAM" id="SSF52540">
    <property type="entry name" value="P-loop containing nucleoside triphosphate hydrolases"/>
    <property type="match status" value="1"/>
</dbReference>
<proteinExistence type="predicted"/>
<dbReference type="InterPro" id="IPR006073">
    <property type="entry name" value="GTP-bd"/>
</dbReference>
<feature type="coiled-coil region" evidence="1">
    <location>
        <begin position="220"/>
        <end position="304"/>
    </location>
</feature>
<feature type="domain" description="G" evidence="2">
    <location>
        <begin position="13"/>
        <end position="71"/>
    </location>
</feature>
<sequence>MSAIGTPERPILIALFGATGVGKSTFANDASGGDLGVGRGLHSWTRAVQKSPVFRIDGRSVVLLDTPGFDDEEISDVGTLKQIAGYLTANYGQGQILSGIIYLHRITDNRMGGANARTFNLFRKMCGTQTLKNVIIATNMWSNPPTDIQERREQQLKSDFFKDALDGGARMVRRDAPGRESAHQIIRQLIGQAPSSLRIEVELSVERKELHDTEAGLAVEARLMDRVNKQQEAIEEARRDLQNARKERAEATAKRQAEFEREEREMAELRRQIDSLRQGMEEERKEYWRKLQQEREEAEEQRKRRGIRDKVRGFLGLAPKRRAY</sequence>
<gene>
    <name evidence="3" type="ORF">RSOLAG22IIIB_09032</name>
</gene>
<keyword evidence="1" id="KW-0175">Coiled coil</keyword>
<dbReference type="InterPro" id="IPR027417">
    <property type="entry name" value="P-loop_NTPase"/>
</dbReference>